<dbReference type="PANTHER" id="PTHR15459:SF3">
    <property type="entry name" value="POLYAMINE-MODULATED FACTOR 1"/>
    <property type="match status" value="1"/>
</dbReference>
<dbReference type="EMBL" id="AHHD01000378">
    <property type="protein sequence ID" value="EKG13890.1"/>
    <property type="molecule type" value="Genomic_DNA"/>
</dbReference>
<sequence>MPAAVNGGPNGNNAPSRSPSPASAPPVADSPGPRATALQNVFAQALDATIKRCSYANFAACFPTPAQYVPENLDAFWRDFTARVGDAARNNFDQILASRNVIQSLNSLDALIQDAKKRKERAEAEANGAPVEPPTPLHTLPAQTLALAHLRPFLSAQTETLESQLASTQKANTELLWEIEAQRQELAVLMSGLEYVVKDLEGSVEMLSKPEVQGLTKEVLDIDKELAS</sequence>
<dbReference type="GO" id="GO:0051301">
    <property type="term" value="P:cell division"/>
    <property type="evidence" value="ECO:0007669"/>
    <property type="project" value="UniProtKB-KW"/>
</dbReference>
<dbReference type="GO" id="GO:0000444">
    <property type="term" value="C:MIS12/MIND type complex"/>
    <property type="evidence" value="ECO:0007669"/>
    <property type="project" value="InterPro"/>
</dbReference>
<gene>
    <name evidence="11" type="ORF">MPH_08889</name>
</gene>
<dbReference type="AlphaFoldDB" id="K2SAI0"/>
<evidence type="ECO:0000256" key="10">
    <source>
        <dbReference type="SAM" id="MobiDB-lite"/>
    </source>
</evidence>
<keyword evidence="4" id="KW-0132">Cell division</keyword>
<evidence type="ECO:0000313" key="12">
    <source>
        <dbReference type="Proteomes" id="UP000007129"/>
    </source>
</evidence>
<keyword evidence="6" id="KW-0995">Kinetochore</keyword>
<keyword evidence="5" id="KW-0498">Mitosis</keyword>
<evidence type="ECO:0000313" key="11">
    <source>
        <dbReference type="EMBL" id="EKG13890.1"/>
    </source>
</evidence>
<dbReference type="FunCoup" id="K2SAI0">
    <property type="interactions" value="27"/>
</dbReference>
<dbReference type="Proteomes" id="UP000007129">
    <property type="component" value="Unassembled WGS sequence"/>
</dbReference>
<evidence type="ECO:0000256" key="4">
    <source>
        <dbReference type="ARBA" id="ARBA00022618"/>
    </source>
</evidence>
<dbReference type="eggNOG" id="ENOG502S9JT">
    <property type="taxonomic scope" value="Eukaryota"/>
</dbReference>
<evidence type="ECO:0000256" key="5">
    <source>
        <dbReference type="ARBA" id="ARBA00022776"/>
    </source>
</evidence>
<dbReference type="InParanoid" id="K2SAI0"/>
<dbReference type="HOGENOM" id="CLU_064565_1_0_1"/>
<proteinExistence type="predicted"/>
<evidence type="ECO:0000256" key="7">
    <source>
        <dbReference type="ARBA" id="ARBA00023242"/>
    </source>
</evidence>
<reference evidence="11 12" key="1">
    <citation type="journal article" date="2012" name="BMC Genomics">
        <title>Tools to kill: Genome of one of the most destructive plant pathogenic fungi Macrophomina phaseolina.</title>
        <authorList>
            <person name="Islam M.S."/>
            <person name="Haque M.S."/>
            <person name="Islam M.M."/>
            <person name="Emdad E.M."/>
            <person name="Halim A."/>
            <person name="Hossen Q.M.M."/>
            <person name="Hossain M.Z."/>
            <person name="Ahmed B."/>
            <person name="Rahim S."/>
            <person name="Rahman M.S."/>
            <person name="Alam M.M."/>
            <person name="Hou S."/>
            <person name="Wan X."/>
            <person name="Saito J.A."/>
            <person name="Alam M."/>
        </authorList>
    </citation>
    <scope>NUCLEOTIDE SEQUENCE [LARGE SCALE GENOMIC DNA]</scope>
    <source>
        <strain evidence="11 12">MS6</strain>
    </source>
</reference>
<dbReference type="Pfam" id="PF03980">
    <property type="entry name" value="Nnf1"/>
    <property type="match status" value="1"/>
</dbReference>
<evidence type="ECO:0000256" key="8">
    <source>
        <dbReference type="ARBA" id="ARBA00023306"/>
    </source>
</evidence>
<dbReference type="VEuPathDB" id="FungiDB:MPH_08889"/>
<keyword evidence="8" id="KW-0131">Cell cycle</keyword>
<keyword evidence="3" id="KW-0158">Chromosome</keyword>
<evidence type="ECO:0000256" key="6">
    <source>
        <dbReference type="ARBA" id="ARBA00022838"/>
    </source>
</evidence>
<comment type="subcellular location">
    <subcellularLocation>
        <location evidence="2">Chromosome</location>
        <location evidence="2">Centromere</location>
        <location evidence="2">Kinetochore</location>
    </subcellularLocation>
    <subcellularLocation>
        <location evidence="1">Nucleus</location>
    </subcellularLocation>
</comment>
<dbReference type="GO" id="GO:0005634">
    <property type="term" value="C:nucleus"/>
    <property type="evidence" value="ECO:0007669"/>
    <property type="project" value="UniProtKB-SubCell"/>
</dbReference>
<feature type="region of interest" description="Disordered" evidence="10">
    <location>
        <begin position="1"/>
        <end position="33"/>
    </location>
</feature>
<dbReference type="GO" id="GO:0007059">
    <property type="term" value="P:chromosome segregation"/>
    <property type="evidence" value="ECO:0007669"/>
    <property type="project" value="TreeGrafter"/>
</dbReference>
<dbReference type="InterPro" id="IPR007128">
    <property type="entry name" value="PMF1/Nnf1"/>
</dbReference>
<protein>
    <submittedName>
        <fullName evidence="11">Nnf1</fullName>
    </submittedName>
</protein>
<dbReference type="STRING" id="1126212.K2SAI0"/>
<keyword evidence="7" id="KW-0539">Nucleus</keyword>
<accession>K2SAI0</accession>
<evidence type="ECO:0000256" key="9">
    <source>
        <dbReference type="ARBA" id="ARBA00023328"/>
    </source>
</evidence>
<evidence type="ECO:0000256" key="2">
    <source>
        <dbReference type="ARBA" id="ARBA00004629"/>
    </source>
</evidence>
<dbReference type="OrthoDB" id="18453at2759"/>
<comment type="caution">
    <text evidence="11">The sequence shown here is derived from an EMBL/GenBank/DDBJ whole genome shotgun (WGS) entry which is preliminary data.</text>
</comment>
<evidence type="ECO:0000256" key="3">
    <source>
        <dbReference type="ARBA" id="ARBA00022454"/>
    </source>
</evidence>
<dbReference type="PANTHER" id="PTHR15459">
    <property type="entry name" value="POLYAMINE-MODULATED FACTOR 1"/>
    <property type="match status" value="1"/>
</dbReference>
<name>K2SAI0_MACPH</name>
<keyword evidence="9" id="KW-0137">Centromere</keyword>
<organism evidence="11 12">
    <name type="scientific">Macrophomina phaseolina (strain MS6)</name>
    <name type="common">Charcoal rot fungus</name>
    <dbReference type="NCBI Taxonomy" id="1126212"/>
    <lineage>
        <taxon>Eukaryota</taxon>
        <taxon>Fungi</taxon>
        <taxon>Dikarya</taxon>
        <taxon>Ascomycota</taxon>
        <taxon>Pezizomycotina</taxon>
        <taxon>Dothideomycetes</taxon>
        <taxon>Dothideomycetes incertae sedis</taxon>
        <taxon>Botryosphaeriales</taxon>
        <taxon>Botryosphaeriaceae</taxon>
        <taxon>Macrophomina</taxon>
    </lineage>
</organism>
<evidence type="ECO:0000256" key="1">
    <source>
        <dbReference type="ARBA" id="ARBA00004123"/>
    </source>
</evidence>